<keyword evidence="3" id="KW-1185">Reference proteome</keyword>
<sequence length="157" mass="17473">MTQAAVKAKPAQSPVKPAPAYTRNTVADVYVITTMGVVMLTGRDADEVRQKIEADKTHVLDYRFFDYDHKRWAYWAVDDGTGNLQPPAFPSVRGYSMTSLQLYTKAVSYVRVLAHAVGLLKEKPSTLWDRMLKPTTIIMAIVGIVFCMMLGLMALTG</sequence>
<reference evidence="2 3" key="1">
    <citation type="journal article" date="2020" name="J Geophys Res Biogeosci">
        <title>Magnetotaxis as an Adaptation to Enable Bacterial Shuttling of Microbial Sulfur and Sulfur Cycling Across Aquatic Oxic#Anoxic Interfaces.</title>
        <authorList>
            <person name="Li J."/>
            <person name="Liu P."/>
            <person name="Wang J."/>
            <person name="Roberts A.P."/>
            <person name="Pan Y."/>
        </authorList>
    </citation>
    <scope>NUCLEOTIDE SEQUENCE [LARGE SCALE GENOMIC DNA]</scope>
    <source>
        <strain evidence="2 3">MYR-1_YQ</strain>
    </source>
</reference>
<feature type="transmembrane region" description="Helical" evidence="1">
    <location>
        <begin position="137"/>
        <end position="155"/>
    </location>
</feature>
<protein>
    <submittedName>
        <fullName evidence="2">Uncharacterized protein</fullName>
    </submittedName>
</protein>
<evidence type="ECO:0000313" key="3">
    <source>
        <dbReference type="Proteomes" id="UP001196980"/>
    </source>
</evidence>
<keyword evidence="1" id="KW-1133">Transmembrane helix</keyword>
<keyword evidence="1" id="KW-0472">Membrane</keyword>
<comment type="caution">
    <text evidence="2">The sequence shown here is derived from an EMBL/GenBank/DDBJ whole genome shotgun (WGS) entry which is preliminary data.</text>
</comment>
<proteinExistence type="predicted"/>
<keyword evidence="1" id="KW-0812">Transmembrane</keyword>
<organism evidence="2 3">
    <name type="scientific">Candidatus Magnetobacterium casense</name>
    <dbReference type="NCBI Taxonomy" id="1455061"/>
    <lineage>
        <taxon>Bacteria</taxon>
        <taxon>Pseudomonadati</taxon>
        <taxon>Nitrospirota</taxon>
        <taxon>Thermodesulfovibrionia</taxon>
        <taxon>Thermodesulfovibrionales</taxon>
        <taxon>Candidatus Magnetobacteriaceae</taxon>
        <taxon>Candidatus Magnetobacterium</taxon>
    </lineage>
</organism>
<evidence type="ECO:0000313" key="2">
    <source>
        <dbReference type="EMBL" id="MBV6342852.1"/>
    </source>
</evidence>
<gene>
    <name evidence="2" type="ORF">HWQ67_14795</name>
</gene>
<evidence type="ECO:0000256" key="1">
    <source>
        <dbReference type="SAM" id="Phobius"/>
    </source>
</evidence>
<name>A0ABS6S1W9_9BACT</name>
<accession>A0ABS6S1W9</accession>
<dbReference type="RefSeq" id="WP_218253465.1">
    <property type="nucleotide sequence ID" value="NZ_JABXWD010000362.1"/>
</dbReference>
<dbReference type="Proteomes" id="UP001196980">
    <property type="component" value="Unassembled WGS sequence"/>
</dbReference>
<dbReference type="EMBL" id="JABXWD010000362">
    <property type="protein sequence ID" value="MBV6342852.1"/>
    <property type="molecule type" value="Genomic_DNA"/>
</dbReference>